<dbReference type="InterPro" id="IPR036615">
    <property type="entry name" value="Mur_ligase_C_dom_sf"/>
</dbReference>
<dbReference type="Gene3D" id="3.90.190.20">
    <property type="entry name" value="Mur ligase, C-terminal domain"/>
    <property type="match status" value="1"/>
</dbReference>
<reference evidence="26 27" key="1">
    <citation type="submission" date="2019-04" db="EMBL/GenBank/DDBJ databases">
        <title>Salinimonas iocasae sp. nov., a halophilic bacterium isolated from the outer tube casing of tubeworms in Okinawa Trough.</title>
        <authorList>
            <person name="Zhang H."/>
            <person name="Wang H."/>
            <person name="Li C."/>
        </authorList>
    </citation>
    <scope>NUCLEOTIDE SEQUENCE [LARGE SCALE GENOMIC DNA]</scope>
    <source>
        <strain evidence="26 27">KX18D6</strain>
    </source>
</reference>
<evidence type="ECO:0000256" key="5">
    <source>
        <dbReference type="ARBA" id="ARBA00008276"/>
    </source>
</evidence>
<dbReference type="NCBIfam" id="TIGR01499">
    <property type="entry name" value="folC"/>
    <property type="match status" value="1"/>
</dbReference>
<comment type="pathway">
    <text evidence="3">Cofactor biosynthesis; tetrahydrofolate biosynthesis; 7,8-dihydrofolate from 2-amino-4-hydroxy-6-hydroxymethyl-7,8-dihydropteridine diphosphate and 4-aminobenzoate: step 2/2.</text>
</comment>
<evidence type="ECO:0000256" key="18">
    <source>
        <dbReference type="ARBA" id="ARBA00032510"/>
    </source>
</evidence>
<dbReference type="AlphaFoldDB" id="A0A5B7YC45"/>
<dbReference type="KEGG" id="salk:FBQ74_06545"/>
<evidence type="ECO:0000256" key="14">
    <source>
        <dbReference type="ARBA" id="ARBA00022842"/>
    </source>
</evidence>
<evidence type="ECO:0000256" key="9">
    <source>
        <dbReference type="ARBA" id="ARBA00019357"/>
    </source>
</evidence>
<keyword evidence="27" id="KW-1185">Reference proteome</keyword>
<comment type="subunit">
    <text evidence="6">Monomer.</text>
</comment>
<comment type="pathway">
    <text evidence="4">Cofactor biosynthesis; tetrahydrofolylpolyglutamate biosynthesis.</text>
</comment>
<dbReference type="GO" id="GO:0005524">
    <property type="term" value="F:ATP binding"/>
    <property type="evidence" value="ECO:0007669"/>
    <property type="project" value="UniProtKB-KW"/>
</dbReference>
<dbReference type="GO" id="GO:0008841">
    <property type="term" value="F:dihydrofolate synthase activity"/>
    <property type="evidence" value="ECO:0007669"/>
    <property type="project" value="UniProtKB-EC"/>
</dbReference>
<comment type="catalytic activity">
    <reaction evidence="19">
        <text>(6S)-5,6,7,8-tetrahydrofolyl-(gamma-L-Glu)(n) + L-glutamate + ATP = (6S)-5,6,7,8-tetrahydrofolyl-(gamma-L-Glu)(n+1) + ADP + phosphate + H(+)</text>
        <dbReference type="Rhea" id="RHEA:10580"/>
        <dbReference type="Rhea" id="RHEA-COMP:14738"/>
        <dbReference type="Rhea" id="RHEA-COMP:14740"/>
        <dbReference type="ChEBI" id="CHEBI:15378"/>
        <dbReference type="ChEBI" id="CHEBI:29985"/>
        <dbReference type="ChEBI" id="CHEBI:30616"/>
        <dbReference type="ChEBI" id="CHEBI:43474"/>
        <dbReference type="ChEBI" id="CHEBI:141005"/>
        <dbReference type="ChEBI" id="CHEBI:456216"/>
        <dbReference type="EC" id="6.3.2.17"/>
    </reaction>
</comment>
<evidence type="ECO:0000256" key="15">
    <source>
        <dbReference type="ARBA" id="ARBA00022909"/>
    </source>
</evidence>
<comment type="catalytic activity">
    <reaction evidence="22">
        <text>7,8-dihydropteroate + L-glutamate + ATP = 7,8-dihydrofolate + ADP + phosphate + H(+)</text>
        <dbReference type="Rhea" id="RHEA:23584"/>
        <dbReference type="ChEBI" id="CHEBI:15378"/>
        <dbReference type="ChEBI" id="CHEBI:17839"/>
        <dbReference type="ChEBI" id="CHEBI:29985"/>
        <dbReference type="ChEBI" id="CHEBI:30616"/>
        <dbReference type="ChEBI" id="CHEBI:43474"/>
        <dbReference type="ChEBI" id="CHEBI:57451"/>
        <dbReference type="ChEBI" id="CHEBI:456216"/>
        <dbReference type="EC" id="6.3.2.12"/>
    </reaction>
</comment>
<keyword evidence="10 23" id="KW-0436">Ligase</keyword>
<accession>A0A5B7YC45</accession>
<dbReference type="GO" id="GO:0046654">
    <property type="term" value="P:tetrahydrofolate biosynthetic process"/>
    <property type="evidence" value="ECO:0007669"/>
    <property type="project" value="UniProtKB-UniPathway"/>
</dbReference>
<evidence type="ECO:0000256" key="10">
    <source>
        <dbReference type="ARBA" id="ARBA00022598"/>
    </source>
</evidence>
<evidence type="ECO:0000256" key="20">
    <source>
        <dbReference type="ARBA" id="ARBA00047808"/>
    </source>
</evidence>
<evidence type="ECO:0000256" key="6">
    <source>
        <dbReference type="ARBA" id="ARBA00011245"/>
    </source>
</evidence>
<comment type="similarity">
    <text evidence="5 23">Belongs to the folylpolyglutamate synthase family.</text>
</comment>
<dbReference type="UniPathway" id="UPA00077">
    <property type="reaction ID" value="UER00157"/>
</dbReference>
<evidence type="ECO:0000256" key="17">
    <source>
        <dbReference type="ARBA" id="ARBA00030592"/>
    </source>
</evidence>
<name>A0A5B7YC45_9ALTE</name>
<dbReference type="InterPro" id="IPR013221">
    <property type="entry name" value="Mur_ligase_cen"/>
</dbReference>
<protein>
    <recommendedName>
        <fullName evidence="9">Dihydrofolate synthase/folylpolyglutamate synthase</fullName>
        <ecNumber evidence="7">6.3.2.12</ecNumber>
        <ecNumber evidence="8">6.3.2.17</ecNumber>
    </recommendedName>
    <alternativeName>
        <fullName evidence="18">Folylpoly-gamma-glutamate synthetase-dihydrofolate synthetase</fullName>
    </alternativeName>
    <alternativeName>
        <fullName evidence="16">Folylpolyglutamate synthetase</fullName>
    </alternativeName>
    <alternativeName>
        <fullName evidence="17">Tetrahydrofolylpolyglutamate synthase</fullName>
    </alternativeName>
</protein>
<dbReference type="FunFam" id="3.40.1190.10:FF:000004">
    <property type="entry name" value="Dihydrofolate synthase/folylpolyglutamate synthase"/>
    <property type="match status" value="1"/>
</dbReference>
<evidence type="ECO:0000256" key="12">
    <source>
        <dbReference type="ARBA" id="ARBA00022741"/>
    </source>
</evidence>
<dbReference type="Pfam" id="PF08245">
    <property type="entry name" value="Mur_ligase_M"/>
    <property type="match status" value="1"/>
</dbReference>
<gene>
    <name evidence="26" type="primary">folC</name>
    <name evidence="26" type="ORF">FBQ74_06545</name>
</gene>
<evidence type="ECO:0000256" key="19">
    <source>
        <dbReference type="ARBA" id="ARBA00047493"/>
    </source>
</evidence>
<dbReference type="RefSeq" id="WP_139755911.1">
    <property type="nucleotide sequence ID" value="NZ_CP039852.1"/>
</dbReference>
<dbReference type="Proteomes" id="UP000304912">
    <property type="component" value="Chromosome"/>
</dbReference>
<sequence length="423" mass="46295">MKTSTSAAPKNRTLAEWLSYLESVHPSVIELGLNRIKLVAERLDLNFRDKTVITVAGTNGKGTTCRFLEQACLRQGKTTGVYSSPHLLDYRERVRINNENAPGQQFCDAFATIEAAREDISLTYFEFGTLAALMLMKQADVDVLILEVGLGGRLDATNIIDADLAVITTIDLDHQDWLGDTRDAIGREKAGIMRPCGKAVIGEPAPPESLNDVVESLDVKALWAGQNFLIEQNSETWSWVCGEYRIDELPIPRIPTQNVATALAALQVLDMLPAPSMIRELSSQVSLPGRLETIALLPRVVVDVGHNPQAMAALRSWIESQQYKNLHFVTGMLKDKSIKATLAELSGLSARWFLGTTNGPRGAVSRLLQENLAKSEQNQSNCYNSVGEAYAQAINDADDKDLIVVFGSFLTVADVMQATLPPA</sequence>
<evidence type="ECO:0000256" key="2">
    <source>
        <dbReference type="ARBA" id="ARBA00002714"/>
    </source>
</evidence>
<dbReference type="GO" id="GO:0046656">
    <property type="term" value="P:folic acid biosynthetic process"/>
    <property type="evidence" value="ECO:0007669"/>
    <property type="project" value="UniProtKB-KW"/>
</dbReference>
<dbReference type="NCBIfam" id="NF008101">
    <property type="entry name" value="PRK10846.1"/>
    <property type="match status" value="1"/>
</dbReference>
<dbReference type="PIRSF" id="PIRSF001563">
    <property type="entry name" value="Folylpolyglu_synth"/>
    <property type="match status" value="1"/>
</dbReference>
<dbReference type="SUPFAM" id="SSF53623">
    <property type="entry name" value="MurD-like peptide ligases, catalytic domain"/>
    <property type="match status" value="1"/>
</dbReference>
<feature type="domain" description="Mur ligase C-terminal" evidence="24">
    <location>
        <begin position="289"/>
        <end position="409"/>
    </location>
</feature>
<evidence type="ECO:0000313" key="26">
    <source>
        <dbReference type="EMBL" id="QCZ93164.1"/>
    </source>
</evidence>
<dbReference type="Gene3D" id="3.40.1190.10">
    <property type="entry name" value="Mur-like, catalytic domain"/>
    <property type="match status" value="1"/>
</dbReference>
<evidence type="ECO:0000256" key="4">
    <source>
        <dbReference type="ARBA" id="ARBA00005150"/>
    </source>
</evidence>
<dbReference type="PANTHER" id="PTHR11136:SF0">
    <property type="entry name" value="DIHYDROFOLATE SYNTHETASE-RELATED"/>
    <property type="match status" value="1"/>
</dbReference>
<keyword evidence="12 23" id="KW-0547">Nucleotide-binding</keyword>
<keyword evidence="11" id="KW-0479">Metal-binding</keyword>
<comment type="cofactor">
    <cofactor evidence="1">
        <name>Mg(2+)</name>
        <dbReference type="ChEBI" id="CHEBI:18420"/>
    </cofactor>
</comment>
<evidence type="ECO:0000256" key="7">
    <source>
        <dbReference type="ARBA" id="ARBA00013023"/>
    </source>
</evidence>
<dbReference type="PROSITE" id="PS01012">
    <property type="entry name" value="FOLYLPOLYGLU_SYNT_2"/>
    <property type="match status" value="1"/>
</dbReference>
<keyword evidence="14" id="KW-0460">Magnesium</keyword>
<dbReference type="InterPro" id="IPR001645">
    <property type="entry name" value="Folylpolyglutamate_synth"/>
</dbReference>
<evidence type="ECO:0000256" key="23">
    <source>
        <dbReference type="PIRNR" id="PIRNR001563"/>
    </source>
</evidence>
<dbReference type="EMBL" id="CP039852">
    <property type="protein sequence ID" value="QCZ93164.1"/>
    <property type="molecule type" value="Genomic_DNA"/>
</dbReference>
<dbReference type="InterPro" id="IPR018109">
    <property type="entry name" value="Folylpolyglutamate_synth_CS"/>
</dbReference>
<dbReference type="Pfam" id="PF02875">
    <property type="entry name" value="Mur_ligase_C"/>
    <property type="match status" value="1"/>
</dbReference>
<organism evidence="26 27">
    <name type="scientific">Salinimonas iocasae</name>
    <dbReference type="NCBI Taxonomy" id="2572577"/>
    <lineage>
        <taxon>Bacteria</taxon>
        <taxon>Pseudomonadati</taxon>
        <taxon>Pseudomonadota</taxon>
        <taxon>Gammaproteobacteria</taxon>
        <taxon>Alteromonadales</taxon>
        <taxon>Alteromonadaceae</taxon>
        <taxon>Alteromonas/Salinimonas group</taxon>
        <taxon>Salinimonas</taxon>
    </lineage>
</organism>
<evidence type="ECO:0000256" key="3">
    <source>
        <dbReference type="ARBA" id="ARBA00004799"/>
    </source>
</evidence>
<dbReference type="EC" id="6.3.2.17" evidence="8"/>
<dbReference type="InterPro" id="IPR036565">
    <property type="entry name" value="Mur-like_cat_sf"/>
</dbReference>
<keyword evidence="15" id="KW-0289">Folate biosynthesis</keyword>
<dbReference type="OrthoDB" id="9809356at2"/>
<evidence type="ECO:0000256" key="16">
    <source>
        <dbReference type="ARBA" id="ARBA00030048"/>
    </source>
</evidence>
<dbReference type="GO" id="GO:0004326">
    <property type="term" value="F:tetrahydrofolylpolyglutamate synthase activity"/>
    <property type="evidence" value="ECO:0007669"/>
    <property type="project" value="UniProtKB-EC"/>
</dbReference>
<dbReference type="PANTHER" id="PTHR11136">
    <property type="entry name" value="FOLYLPOLYGLUTAMATE SYNTHASE-RELATED"/>
    <property type="match status" value="1"/>
</dbReference>
<evidence type="ECO:0000256" key="22">
    <source>
        <dbReference type="ARBA" id="ARBA00049161"/>
    </source>
</evidence>
<keyword evidence="13 23" id="KW-0067">ATP-binding</keyword>
<dbReference type="SUPFAM" id="SSF53244">
    <property type="entry name" value="MurD-like peptide ligases, peptide-binding domain"/>
    <property type="match status" value="1"/>
</dbReference>
<evidence type="ECO:0000313" key="27">
    <source>
        <dbReference type="Proteomes" id="UP000304912"/>
    </source>
</evidence>
<dbReference type="GO" id="GO:0005737">
    <property type="term" value="C:cytoplasm"/>
    <property type="evidence" value="ECO:0007669"/>
    <property type="project" value="TreeGrafter"/>
</dbReference>
<feature type="domain" description="Mur ligase central" evidence="25">
    <location>
        <begin position="55"/>
        <end position="199"/>
    </location>
</feature>
<comment type="catalytic activity">
    <reaction evidence="20">
        <text>10-formyltetrahydrofolyl-(gamma-L-Glu)(n) + L-glutamate + ATP = 10-formyltetrahydrofolyl-(gamma-L-Glu)(n+1) + ADP + phosphate + H(+)</text>
        <dbReference type="Rhea" id="RHEA:51904"/>
        <dbReference type="Rhea" id="RHEA-COMP:13088"/>
        <dbReference type="Rhea" id="RHEA-COMP:14300"/>
        <dbReference type="ChEBI" id="CHEBI:15378"/>
        <dbReference type="ChEBI" id="CHEBI:29985"/>
        <dbReference type="ChEBI" id="CHEBI:30616"/>
        <dbReference type="ChEBI" id="CHEBI:43474"/>
        <dbReference type="ChEBI" id="CHEBI:134413"/>
        <dbReference type="ChEBI" id="CHEBI:456216"/>
        <dbReference type="EC" id="6.3.2.17"/>
    </reaction>
</comment>
<evidence type="ECO:0000256" key="21">
    <source>
        <dbReference type="ARBA" id="ARBA00049035"/>
    </source>
</evidence>
<evidence type="ECO:0000256" key="11">
    <source>
        <dbReference type="ARBA" id="ARBA00022723"/>
    </source>
</evidence>
<dbReference type="EC" id="6.3.2.12" evidence="7"/>
<evidence type="ECO:0000256" key="13">
    <source>
        <dbReference type="ARBA" id="ARBA00022840"/>
    </source>
</evidence>
<evidence type="ECO:0000256" key="8">
    <source>
        <dbReference type="ARBA" id="ARBA00013025"/>
    </source>
</evidence>
<evidence type="ECO:0000259" key="25">
    <source>
        <dbReference type="Pfam" id="PF08245"/>
    </source>
</evidence>
<proteinExistence type="inferred from homology"/>
<evidence type="ECO:0000256" key="1">
    <source>
        <dbReference type="ARBA" id="ARBA00001946"/>
    </source>
</evidence>
<comment type="catalytic activity">
    <reaction evidence="21">
        <text>(6R)-5,10-methylenetetrahydrofolyl-(gamma-L-Glu)(n) + L-glutamate + ATP = (6R)-5,10-methylenetetrahydrofolyl-(gamma-L-Glu)(n+1) + ADP + phosphate + H(+)</text>
        <dbReference type="Rhea" id="RHEA:51912"/>
        <dbReference type="Rhea" id="RHEA-COMP:13257"/>
        <dbReference type="Rhea" id="RHEA-COMP:13258"/>
        <dbReference type="ChEBI" id="CHEBI:15378"/>
        <dbReference type="ChEBI" id="CHEBI:29985"/>
        <dbReference type="ChEBI" id="CHEBI:30616"/>
        <dbReference type="ChEBI" id="CHEBI:43474"/>
        <dbReference type="ChEBI" id="CHEBI:136572"/>
        <dbReference type="ChEBI" id="CHEBI:456216"/>
        <dbReference type="EC" id="6.3.2.17"/>
    </reaction>
</comment>
<comment type="function">
    <text evidence="2">Functions in two distinct reactions of the de novo folate biosynthetic pathway. Catalyzes the addition of a glutamate residue to dihydropteroate (7,8-dihydropteroate or H2Pte) to form dihydrofolate (7,8-dihydrofolate monoglutamate or H2Pte-Glu). Also catalyzes successive additions of L-glutamate to tetrahydrofolate or 10-formyltetrahydrofolate or 5,10-methylenetetrahydrofolate, leading to folylpolyglutamate derivatives.</text>
</comment>
<dbReference type="InterPro" id="IPR004101">
    <property type="entry name" value="Mur_ligase_C"/>
</dbReference>
<dbReference type="GO" id="GO:0046872">
    <property type="term" value="F:metal ion binding"/>
    <property type="evidence" value="ECO:0007669"/>
    <property type="project" value="UniProtKB-KW"/>
</dbReference>
<evidence type="ECO:0000259" key="24">
    <source>
        <dbReference type="Pfam" id="PF02875"/>
    </source>
</evidence>